<name>A0A084VMT1_ANOSI</name>
<evidence type="ECO:0000313" key="4">
    <source>
        <dbReference type="Proteomes" id="UP000030765"/>
    </source>
</evidence>
<evidence type="ECO:0000256" key="1">
    <source>
        <dbReference type="SAM" id="SignalP"/>
    </source>
</evidence>
<reference evidence="3" key="2">
    <citation type="submission" date="2020-05" db="UniProtKB">
        <authorList>
            <consortium name="EnsemblMetazoa"/>
        </authorList>
    </citation>
    <scope>IDENTIFICATION</scope>
</reference>
<reference evidence="2 4" key="1">
    <citation type="journal article" date="2014" name="BMC Genomics">
        <title>Genome sequence of Anopheles sinensis provides insight into genetics basis of mosquito competence for malaria parasites.</title>
        <authorList>
            <person name="Zhou D."/>
            <person name="Zhang D."/>
            <person name="Ding G."/>
            <person name="Shi L."/>
            <person name="Hou Q."/>
            <person name="Ye Y."/>
            <person name="Xu Y."/>
            <person name="Zhou H."/>
            <person name="Xiong C."/>
            <person name="Li S."/>
            <person name="Yu J."/>
            <person name="Hong S."/>
            <person name="Yu X."/>
            <person name="Zou P."/>
            <person name="Chen C."/>
            <person name="Chang X."/>
            <person name="Wang W."/>
            <person name="Lv Y."/>
            <person name="Sun Y."/>
            <person name="Ma L."/>
            <person name="Shen B."/>
            <person name="Zhu C."/>
        </authorList>
    </citation>
    <scope>NUCLEOTIDE SEQUENCE [LARGE SCALE GENOMIC DNA]</scope>
</reference>
<dbReference type="VEuPathDB" id="VectorBase:ASIC006626"/>
<organism evidence="2">
    <name type="scientific">Anopheles sinensis</name>
    <name type="common">Mosquito</name>
    <dbReference type="NCBI Taxonomy" id="74873"/>
    <lineage>
        <taxon>Eukaryota</taxon>
        <taxon>Metazoa</taxon>
        <taxon>Ecdysozoa</taxon>
        <taxon>Arthropoda</taxon>
        <taxon>Hexapoda</taxon>
        <taxon>Insecta</taxon>
        <taxon>Pterygota</taxon>
        <taxon>Neoptera</taxon>
        <taxon>Endopterygota</taxon>
        <taxon>Diptera</taxon>
        <taxon>Nematocera</taxon>
        <taxon>Culicoidea</taxon>
        <taxon>Culicidae</taxon>
        <taxon>Anophelinae</taxon>
        <taxon>Anopheles</taxon>
    </lineage>
</organism>
<accession>A0A084VMT1</accession>
<protein>
    <submittedName>
        <fullName evidence="2 3">Uncharacterized protein</fullName>
    </submittedName>
</protein>
<feature type="signal peptide" evidence="1">
    <location>
        <begin position="1"/>
        <end position="28"/>
    </location>
</feature>
<evidence type="ECO:0000313" key="2">
    <source>
        <dbReference type="EMBL" id="KFB39275.1"/>
    </source>
</evidence>
<dbReference type="EMBL" id="KE524975">
    <property type="protein sequence ID" value="KFB39275.1"/>
    <property type="molecule type" value="Genomic_DNA"/>
</dbReference>
<evidence type="ECO:0000313" key="3">
    <source>
        <dbReference type="EnsemblMetazoa" id="ASIC006626-PA"/>
    </source>
</evidence>
<gene>
    <name evidence="2" type="ORF">ZHAS_00006626</name>
</gene>
<dbReference type="EnsemblMetazoa" id="ASIC006626-RA">
    <property type="protein sequence ID" value="ASIC006626-PA"/>
    <property type="gene ID" value="ASIC006626"/>
</dbReference>
<dbReference type="Proteomes" id="UP000030765">
    <property type="component" value="Unassembled WGS sequence"/>
</dbReference>
<proteinExistence type="predicted"/>
<keyword evidence="1" id="KW-0732">Signal</keyword>
<feature type="chain" id="PRO_5001783591" evidence="1">
    <location>
        <begin position="29"/>
        <end position="186"/>
    </location>
</feature>
<keyword evidence="4" id="KW-1185">Reference proteome</keyword>
<dbReference type="VEuPathDB" id="VectorBase:ASIS002710"/>
<dbReference type="EMBL" id="ATLV01014624">
    <property type="status" value="NOT_ANNOTATED_CDS"/>
    <property type="molecule type" value="Genomic_DNA"/>
</dbReference>
<dbReference type="AlphaFoldDB" id="A0A084VMT1"/>
<sequence>MNLFRVLCRVFFFVGISIFSQSFRLVKSQSTSCYEISNGQRFLRPSSAVDPNRNYWRFAELTLNGTVETPWKLLPTLNSCFRLCNPETGLYLMVAENDFTYAVARDLMQQQPREAFIFGPYYPQWPNSLDALITSTLKLHQLCVFLDDDPNEDKLIVTYPQQTASAHPTQCRWQLRTVACPRSDLC</sequence>